<accession>A0A9X7E0X1</accession>
<organism evidence="1 2">
    <name type="scientific">Bacillus cereus</name>
    <dbReference type="NCBI Taxonomy" id="1396"/>
    <lineage>
        <taxon>Bacteria</taxon>
        <taxon>Bacillati</taxon>
        <taxon>Bacillota</taxon>
        <taxon>Bacilli</taxon>
        <taxon>Bacillales</taxon>
        <taxon>Bacillaceae</taxon>
        <taxon>Bacillus</taxon>
        <taxon>Bacillus cereus group</taxon>
    </lineage>
</organism>
<reference evidence="1 2" key="1">
    <citation type="submission" date="2017-09" db="EMBL/GenBank/DDBJ databases">
        <title>Large-scale bioinformatics analysis of Bacillus genomes uncovers conserved roles of natural products in bacterial physiology.</title>
        <authorList>
            <consortium name="Agbiome Team Llc"/>
            <person name="Bleich R.M."/>
            <person name="Grubbs K.J."/>
            <person name="Santa Maria K.C."/>
            <person name="Allen S.E."/>
            <person name="Farag S."/>
            <person name="Shank E.A."/>
            <person name="Bowers A."/>
        </authorList>
    </citation>
    <scope>NUCLEOTIDE SEQUENCE [LARGE SCALE GENOMIC DNA]</scope>
    <source>
        <strain evidence="1 2">AFS029792</strain>
    </source>
</reference>
<proteinExistence type="predicted"/>
<sequence>MKKASPNVIEILSVGIGQYTQNLITMMFAYEDEYDSITLEEIRIAYTKLEEAILFYKSHTIGLKRFQAYELLLELNRQVRSVLNEDLDFLSMQHTFPLPKGIKIFTETEDRMYYVVIHEELGHIGRVHIIFMNKFELFIETEMDETDKEDIEKETILQLVAETIKTNILQESF</sequence>
<dbReference type="EMBL" id="NUUR01000127">
    <property type="protein sequence ID" value="PHG74543.1"/>
    <property type="molecule type" value="Genomic_DNA"/>
</dbReference>
<comment type="caution">
    <text evidence="1">The sequence shown here is derived from an EMBL/GenBank/DDBJ whole genome shotgun (WGS) entry which is preliminary data.</text>
</comment>
<dbReference type="RefSeq" id="WP_016083955.1">
    <property type="nucleotide sequence ID" value="NZ_NUQH01000104.1"/>
</dbReference>
<dbReference type="Proteomes" id="UP000225135">
    <property type="component" value="Unassembled WGS sequence"/>
</dbReference>
<name>A0A9X7E0X1_BACCE</name>
<gene>
    <name evidence="1" type="ORF">COI69_29730</name>
</gene>
<dbReference type="AlphaFoldDB" id="A0A9X7E0X1"/>
<evidence type="ECO:0000313" key="1">
    <source>
        <dbReference type="EMBL" id="PHG74543.1"/>
    </source>
</evidence>
<protein>
    <submittedName>
        <fullName evidence="1">Uncharacterized protein</fullName>
    </submittedName>
</protein>
<evidence type="ECO:0000313" key="2">
    <source>
        <dbReference type="Proteomes" id="UP000225135"/>
    </source>
</evidence>